<dbReference type="RefSeq" id="WP_092050079.1">
    <property type="nucleotide sequence ID" value="NZ_FOQD01000007.1"/>
</dbReference>
<protein>
    <recommendedName>
        <fullName evidence="3">Tat (Twin-arginine translocation) pathway signal sequence</fullName>
    </recommendedName>
</protein>
<gene>
    <name evidence="1" type="ORF">SAMN05421753_107187</name>
</gene>
<dbReference type="InterPro" id="IPR017850">
    <property type="entry name" value="Alkaline_phosphatase_core_sf"/>
</dbReference>
<proteinExistence type="predicted"/>
<sequence>MQHITIPQSRREFLAKSGAGFGAVAFTGLQAQYARAAVELPKPKATIGTQAHFAPTAKSVIFLFMEGGPSHIDLFDPKPELNRLAGQHLPESFGTVITAMGEFHAPLLASKRKWQQHGECGAWVSDWLPYTAQCVDDMAIIRSCWADGINHSAGVCQMNTCSILGGRPSLGSWVTYGLGSENQNLPAYVVMQDNRSSVVNGPRNWSAGFMPAVYQGIHLQEGAQPVPNLNTPEGISSAEQQGKLNLLNTLNRSYAMQHPQQSELDARIRSYELAFRMQAEAPEAVDLSQETAATNALYGLDQKDTEGFGRLCLLSRRLVERGVRFVQLYHGAGSKWDAHKGIEPNHSKLCAAMDKPVAGLLKDLKQRGLLDETLVIWGGEFGRTPMSEQGDGRDHNPTGFTMWMAGGGVKGGQTIGTTDELGLRAVEDRLHVHDLHASILHLLGLSNMDLTYFHKGRPERPTVNEGAFFKKLVTG</sequence>
<reference evidence="2" key="1">
    <citation type="submission" date="2016-10" db="EMBL/GenBank/DDBJ databases">
        <authorList>
            <person name="Varghese N."/>
            <person name="Submissions S."/>
        </authorList>
    </citation>
    <scope>NUCLEOTIDE SEQUENCE [LARGE SCALE GENOMIC DNA]</scope>
    <source>
        <strain evidence="2">DSM 26348</strain>
    </source>
</reference>
<dbReference type="OrthoDB" id="127333at2"/>
<accession>A0A1I3GZB8</accession>
<dbReference type="SUPFAM" id="SSF53649">
    <property type="entry name" value="Alkaline phosphatase-like"/>
    <property type="match status" value="1"/>
</dbReference>
<dbReference type="Gene3D" id="3.40.720.10">
    <property type="entry name" value="Alkaline Phosphatase, subunit A"/>
    <property type="match status" value="1"/>
</dbReference>
<dbReference type="STRING" id="1576369.SAMN05421753_107187"/>
<evidence type="ECO:0000313" key="1">
    <source>
        <dbReference type="EMBL" id="SFI28716.1"/>
    </source>
</evidence>
<dbReference type="InterPro" id="IPR006311">
    <property type="entry name" value="TAT_signal"/>
</dbReference>
<evidence type="ECO:0000313" key="2">
    <source>
        <dbReference type="Proteomes" id="UP000199518"/>
    </source>
</evidence>
<dbReference type="PANTHER" id="PTHR43737:SF1">
    <property type="entry name" value="DUF1501 DOMAIN-CONTAINING PROTEIN"/>
    <property type="match status" value="1"/>
</dbReference>
<dbReference type="InterPro" id="IPR010869">
    <property type="entry name" value="DUF1501"/>
</dbReference>
<dbReference type="EMBL" id="FOQD01000007">
    <property type="protein sequence ID" value="SFI28716.1"/>
    <property type="molecule type" value="Genomic_DNA"/>
</dbReference>
<dbReference type="PANTHER" id="PTHR43737">
    <property type="entry name" value="BLL7424 PROTEIN"/>
    <property type="match status" value="1"/>
</dbReference>
<dbReference type="PROSITE" id="PS51318">
    <property type="entry name" value="TAT"/>
    <property type="match status" value="1"/>
</dbReference>
<dbReference type="Proteomes" id="UP000199518">
    <property type="component" value="Unassembled WGS sequence"/>
</dbReference>
<keyword evidence="2" id="KW-1185">Reference proteome</keyword>
<dbReference type="Pfam" id="PF07394">
    <property type="entry name" value="DUF1501"/>
    <property type="match status" value="1"/>
</dbReference>
<evidence type="ECO:0008006" key="3">
    <source>
        <dbReference type="Google" id="ProtNLM"/>
    </source>
</evidence>
<dbReference type="AlphaFoldDB" id="A0A1I3GZB8"/>
<name>A0A1I3GZB8_9PLAN</name>
<organism evidence="1 2">
    <name type="scientific">Planctomicrobium piriforme</name>
    <dbReference type="NCBI Taxonomy" id="1576369"/>
    <lineage>
        <taxon>Bacteria</taxon>
        <taxon>Pseudomonadati</taxon>
        <taxon>Planctomycetota</taxon>
        <taxon>Planctomycetia</taxon>
        <taxon>Planctomycetales</taxon>
        <taxon>Planctomycetaceae</taxon>
        <taxon>Planctomicrobium</taxon>
    </lineage>
</organism>